<feature type="active site" description="Proton acceptor" evidence="3">
    <location>
        <position position="109"/>
    </location>
</feature>
<dbReference type="PANTHER" id="PTHR12935:SF0">
    <property type="entry name" value="GAMMA-GLUTAMYLCYCLOTRANSFERASE"/>
    <property type="match status" value="1"/>
</dbReference>
<sequence>MKKDDSIQDAEAPMVPPATVLTSTGGNLVPFFYYFAYGSNLLTDRMRYRQKGAEYDRNGLLNGYELAFIDFSTRWQGALATIIDKNDGEVWGCIWRIPLEYAESLDKQETGYNRLNVTIKTSDGDVECRTYQYSDPMPVFNPPSPHYKLVIVEGAKEHELPEEYIKRLEKVPVNDYQGPVDVDIPLLETLNKVEKA</sequence>
<name>A0A8S1H604_9PELO</name>
<dbReference type="EMBL" id="CAJGYM010000014">
    <property type="protein sequence ID" value="CAD6190198.1"/>
    <property type="molecule type" value="Genomic_DNA"/>
</dbReference>
<dbReference type="InterPro" id="IPR017939">
    <property type="entry name" value="G-Glutamylcylcotransferase"/>
</dbReference>
<comment type="caution">
    <text evidence="5">The sequence shown here is derived from an EMBL/GenBank/DDBJ whole genome shotgun (WGS) entry which is preliminary data.</text>
</comment>
<evidence type="ECO:0000256" key="4">
    <source>
        <dbReference type="PIRSR" id="PIRSR617939-2"/>
    </source>
</evidence>
<feature type="binding site" evidence="4">
    <location>
        <begin position="34"/>
        <end position="39"/>
    </location>
    <ligand>
        <name>substrate</name>
    </ligand>
</feature>
<gene>
    <name evidence="5" type="ORF">CAUJ_LOCUS6117</name>
</gene>
<dbReference type="InterPro" id="IPR036568">
    <property type="entry name" value="GGCT-like_sf"/>
</dbReference>
<dbReference type="InterPro" id="IPR013024">
    <property type="entry name" value="GGCT-like"/>
</dbReference>
<dbReference type="CDD" id="cd06661">
    <property type="entry name" value="GGCT_like"/>
    <property type="match status" value="1"/>
</dbReference>
<dbReference type="Pfam" id="PF13772">
    <property type="entry name" value="AIG2_2"/>
    <property type="match status" value="1"/>
</dbReference>
<organism evidence="5 6">
    <name type="scientific">Caenorhabditis auriculariae</name>
    <dbReference type="NCBI Taxonomy" id="2777116"/>
    <lineage>
        <taxon>Eukaryota</taxon>
        <taxon>Metazoa</taxon>
        <taxon>Ecdysozoa</taxon>
        <taxon>Nematoda</taxon>
        <taxon>Chromadorea</taxon>
        <taxon>Rhabditida</taxon>
        <taxon>Rhabditina</taxon>
        <taxon>Rhabditomorpha</taxon>
        <taxon>Rhabditoidea</taxon>
        <taxon>Rhabditidae</taxon>
        <taxon>Peloderinae</taxon>
        <taxon>Caenorhabditis</taxon>
    </lineage>
</organism>
<dbReference type="AlphaFoldDB" id="A0A8S1H604"/>
<reference evidence="5" key="1">
    <citation type="submission" date="2020-10" db="EMBL/GenBank/DDBJ databases">
        <authorList>
            <person name="Kikuchi T."/>
        </authorList>
    </citation>
    <scope>NUCLEOTIDE SEQUENCE</scope>
    <source>
        <strain evidence="5">NKZ352</strain>
    </source>
</reference>
<dbReference type="SUPFAM" id="SSF110857">
    <property type="entry name" value="Gamma-glutamyl cyclotransferase-like"/>
    <property type="match status" value="1"/>
</dbReference>
<protein>
    <recommendedName>
        <fullName evidence="1">gamma-glutamylcyclotransferase</fullName>
        <ecNumber evidence="1">4.3.2.9</ecNumber>
    </recommendedName>
</protein>
<feature type="binding site" evidence="4">
    <location>
        <position position="147"/>
    </location>
    <ligand>
        <name>substrate</name>
    </ligand>
</feature>
<evidence type="ECO:0000313" key="6">
    <source>
        <dbReference type="Proteomes" id="UP000835052"/>
    </source>
</evidence>
<keyword evidence="2" id="KW-0456">Lyase</keyword>
<dbReference type="EC" id="4.3.2.9" evidence="1"/>
<accession>A0A8S1H604</accession>
<proteinExistence type="predicted"/>
<dbReference type="Proteomes" id="UP000835052">
    <property type="component" value="Unassembled WGS sequence"/>
</dbReference>
<dbReference type="Gene3D" id="3.10.490.10">
    <property type="entry name" value="Gamma-glutamyl cyclotransferase-like"/>
    <property type="match status" value="1"/>
</dbReference>
<evidence type="ECO:0000256" key="3">
    <source>
        <dbReference type="PIRSR" id="PIRSR617939-1"/>
    </source>
</evidence>
<dbReference type="PANTHER" id="PTHR12935">
    <property type="entry name" value="GAMMA-GLUTAMYLCYCLOTRANSFERASE"/>
    <property type="match status" value="1"/>
</dbReference>
<dbReference type="GO" id="GO:0003839">
    <property type="term" value="F:gamma-glutamylcyclotransferase activity"/>
    <property type="evidence" value="ECO:0007669"/>
    <property type="project" value="UniProtKB-EC"/>
</dbReference>
<evidence type="ECO:0000313" key="5">
    <source>
        <dbReference type="EMBL" id="CAD6190198.1"/>
    </source>
</evidence>
<evidence type="ECO:0000256" key="1">
    <source>
        <dbReference type="ARBA" id="ARBA00012346"/>
    </source>
</evidence>
<dbReference type="OrthoDB" id="2924818at2759"/>
<evidence type="ECO:0000256" key="2">
    <source>
        <dbReference type="ARBA" id="ARBA00023239"/>
    </source>
</evidence>
<keyword evidence="6" id="KW-1185">Reference proteome</keyword>